<organism evidence="2 3">
    <name type="scientific">Periconia macrospinosa</name>
    <dbReference type="NCBI Taxonomy" id="97972"/>
    <lineage>
        <taxon>Eukaryota</taxon>
        <taxon>Fungi</taxon>
        <taxon>Dikarya</taxon>
        <taxon>Ascomycota</taxon>
        <taxon>Pezizomycotina</taxon>
        <taxon>Dothideomycetes</taxon>
        <taxon>Pleosporomycetidae</taxon>
        <taxon>Pleosporales</taxon>
        <taxon>Massarineae</taxon>
        <taxon>Periconiaceae</taxon>
        <taxon>Periconia</taxon>
    </lineage>
</organism>
<name>A0A2V1EDP9_9PLEO</name>
<gene>
    <name evidence="2" type="ORF">DM02DRAFT_608025</name>
</gene>
<evidence type="ECO:0000313" key="2">
    <source>
        <dbReference type="EMBL" id="PVI08653.1"/>
    </source>
</evidence>
<keyword evidence="3" id="KW-1185">Reference proteome</keyword>
<evidence type="ECO:0000313" key="3">
    <source>
        <dbReference type="Proteomes" id="UP000244855"/>
    </source>
</evidence>
<protein>
    <submittedName>
        <fullName evidence="2">Uncharacterized protein</fullName>
    </submittedName>
</protein>
<dbReference type="AlphaFoldDB" id="A0A2V1EDP9"/>
<dbReference type="EMBL" id="KZ805300">
    <property type="protein sequence ID" value="PVI08653.1"/>
    <property type="molecule type" value="Genomic_DNA"/>
</dbReference>
<dbReference type="Proteomes" id="UP000244855">
    <property type="component" value="Unassembled WGS sequence"/>
</dbReference>
<accession>A0A2V1EDP9</accession>
<feature type="region of interest" description="Disordered" evidence="1">
    <location>
        <begin position="1"/>
        <end position="22"/>
    </location>
</feature>
<reference evidence="2 3" key="1">
    <citation type="journal article" date="2018" name="Sci. Rep.">
        <title>Comparative genomics provides insights into the lifestyle and reveals functional heterogeneity of dark septate endophytic fungi.</title>
        <authorList>
            <person name="Knapp D.G."/>
            <person name="Nemeth J.B."/>
            <person name="Barry K."/>
            <person name="Hainaut M."/>
            <person name="Henrissat B."/>
            <person name="Johnson J."/>
            <person name="Kuo A."/>
            <person name="Lim J.H.P."/>
            <person name="Lipzen A."/>
            <person name="Nolan M."/>
            <person name="Ohm R.A."/>
            <person name="Tamas L."/>
            <person name="Grigoriev I.V."/>
            <person name="Spatafora J.W."/>
            <person name="Nagy L.G."/>
            <person name="Kovacs G.M."/>
        </authorList>
    </citation>
    <scope>NUCLEOTIDE SEQUENCE [LARGE SCALE GENOMIC DNA]</scope>
    <source>
        <strain evidence="2 3">DSE2036</strain>
    </source>
</reference>
<proteinExistence type="predicted"/>
<feature type="compositionally biased region" description="Basic residues" evidence="1">
    <location>
        <begin position="1"/>
        <end position="13"/>
    </location>
</feature>
<evidence type="ECO:0000256" key="1">
    <source>
        <dbReference type="SAM" id="MobiDB-lite"/>
    </source>
</evidence>
<sequence>MDLSIKKRNRSRGKNLEGTPFKEFRNVPTTQSTHTERKKKGGGIFIPARKRQIFSYCRVHTYSNIRRYQKTARERERDDEI</sequence>